<dbReference type="GO" id="GO:0030247">
    <property type="term" value="F:polysaccharide binding"/>
    <property type="evidence" value="ECO:0007669"/>
    <property type="project" value="UniProtKB-UniRule"/>
</dbReference>
<dbReference type="Pfam" id="PF00553">
    <property type="entry name" value="CBM_2"/>
    <property type="match status" value="1"/>
</dbReference>
<dbReference type="AlphaFoldDB" id="A0A9W6P8R3"/>
<sequence length="982" mass="104524">MKFASFSSARRRALLPGALAAAMVAALMTPGPAQAAAVACSVDYQVSNEWGTGFTANVSVHNEGSEAINNWSVGWTFPGNQQISNGWNAVVAQSGTAVTAQHPAWAPSIAPGQSTSFGFQATYSGTNTAPGSFTVNGAPCGGGNPGNVAPEVALTAPAANASFLVGQAVNLAASASDSDGSVDRVEFAANGTVLGTDTTAPYTFSWTNATAGQHALTATAYDDAGASTVSAPVTVQVLDTPGLLATPATVRVRQGQTATFGVKLSNQPSGTVTATVARSSGSSDLSVSSGASLSFTTSNWDQPQQVTVASADNGGDPGEAVFTVSASGHDAATVTVRETSASASAYDEAFLEQYEKIKDPASGYFREFDGLLVPYHSIETMIVEAPDHGHQTTSEAFSYYLWLEAYYGRVTGDWEPLHDAWESMEAFIIPGTADQPTNAAYNPGSPATYIPEQPNMDGYPSALQQNVDVGNDPIATELSSTYGTDEVYGMHWLLDVDNVYGFGFCGDGSDDAPVYMNSYQRGSKESVWETVPHPSCETFEHGGPNGYLDLFTDDSDYAEQWRYTNAPDADARAVQVMFWAQQWAEEQGNGGELDGLLDDAAKMGDYLRYAMFDKYFKEIGDCVGASACQGASGKDSAHYLMSWYYAWGGATDTSSPWAWRIGSSASHQGYQNVLAAYALSQVPELKPASPTGADDWAISYDRQLEFLQWLQASEGGIAGGATNSWGGSYAQPPGGLSTFYGMYYDWQPVWNDPPSNNWFGFQVWNMERVAQLYQVTGDPRAEAILDTWVPWAIEHTDTDNGGADFQVPANLTWSGQPDTWTGTSTGNPGLHVDVQDYSQDVGVAAALAKTLLYYAEGSGDADARATGEGLLDALLAHSGDLGITTPDQPDWSRLTDTWDSQSQDGLYIPPGFSGTMPNGDVIEPGATFLSIRSFLEDDPMWPDVEAHLADPENVPAPIVQRHRFWAQVEIATAFAAHEELFG</sequence>
<keyword evidence="5" id="KW-0326">Glycosidase</keyword>
<dbReference type="Gene3D" id="2.60.40.290">
    <property type="match status" value="1"/>
</dbReference>
<evidence type="ECO:0000256" key="2">
    <source>
        <dbReference type="ARBA" id="ARBA00022801"/>
    </source>
</evidence>
<evidence type="ECO:0000256" key="6">
    <source>
        <dbReference type="ARBA" id="ARBA00023326"/>
    </source>
</evidence>
<reference evidence="10" key="1">
    <citation type="submission" date="2023-02" db="EMBL/GenBank/DDBJ databases">
        <title>Nocardiopsis ansamitocini NBRC 112285.</title>
        <authorList>
            <person name="Ichikawa N."/>
            <person name="Sato H."/>
            <person name="Tonouchi N."/>
        </authorList>
    </citation>
    <scope>NUCLEOTIDE SEQUENCE</scope>
    <source>
        <strain evidence="10">NBRC 112285</strain>
    </source>
</reference>
<dbReference type="Pfam" id="PF17957">
    <property type="entry name" value="Big_7"/>
    <property type="match status" value="1"/>
</dbReference>
<dbReference type="InterPro" id="IPR000556">
    <property type="entry name" value="Glyco_hydro_48F"/>
</dbReference>
<dbReference type="SUPFAM" id="SSF48208">
    <property type="entry name" value="Six-hairpin glycosidases"/>
    <property type="match status" value="1"/>
</dbReference>
<evidence type="ECO:0000259" key="9">
    <source>
        <dbReference type="PROSITE" id="PS51173"/>
    </source>
</evidence>
<comment type="caution">
    <text evidence="10">The sequence shown here is derived from an EMBL/GenBank/DDBJ whole genome shotgun (WGS) entry which is preliminary data.</text>
</comment>
<evidence type="ECO:0000313" key="10">
    <source>
        <dbReference type="EMBL" id="GLU49071.1"/>
    </source>
</evidence>
<evidence type="ECO:0000256" key="1">
    <source>
        <dbReference type="ARBA" id="ARBA00022729"/>
    </source>
</evidence>
<evidence type="ECO:0000256" key="4">
    <source>
        <dbReference type="ARBA" id="ARBA00023277"/>
    </source>
</evidence>
<dbReference type="Proteomes" id="UP001165092">
    <property type="component" value="Unassembled WGS sequence"/>
</dbReference>
<dbReference type="Gene3D" id="2.170.160.10">
    <property type="entry name" value="Endo-1,4-beta-glucanase f. Domain 2"/>
    <property type="match status" value="1"/>
</dbReference>
<dbReference type="EMBL" id="BSQG01000005">
    <property type="protein sequence ID" value="GLU49071.1"/>
    <property type="molecule type" value="Genomic_DNA"/>
</dbReference>
<keyword evidence="2" id="KW-0378">Hydrolase</keyword>
<proteinExistence type="predicted"/>
<accession>A0A9W6P8R3</accession>
<keyword evidence="3" id="KW-0136">Cellulose degradation</keyword>
<dbReference type="PROSITE" id="PS51318">
    <property type="entry name" value="TAT"/>
    <property type="match status" value="1"/>
</dbReference>
<keyword evidence="11" id="KW-1185">Reference proteome</keyword>
<feature type="active site" description="Proton donor" evidence="7">
    <location>
        <position position="395"/>
    </location>
</feature>
<dbReference type="GO" id="GO:0030245">
    <property type="term" value="P:cellulose catabolic process"/>
    <property type="evidence" value="ECO:0007669"/>
    <property type="project" value="UniProtKB-KW"/>
</dbReference>
<dbReference type="SUPFAM" id="SSF49299">
    <property type="entry name" value="PKD domain"/>
    <property type="match status" value="1"/>
</dbReference>
<evidence type="ECO:0000313" key="11">
    <source>
        <dbReference type="Proteomes" id="UP001165092"/>
    </source>
</evidence>
<dbReference type="InterPro" id="IPR035986">
    <property type="entry name" value="PKD_dom_sf"/>
</dbReference>
<dbReference type="InterPro" id="IPR012291">
    <property type="entry name" value="CBM2_carb-bd_dom_sf"/>
</dbReference>
<feature type="chain" id="PRO_5040883444" evidence="8">
    <location>
        <begin position="36"/>
        <end position="982"/>
    </location>
</feature>
<keyword evidence="4" id="KW-0119">Carbohydrate metabolism</keyword>
<dbReference type="Gene3D" id="1.50.10.10">
    <property type="match status" value="1"/>
</dbReference>
<dbReference type="InterPro" id="IPR008965">
    <property type="entry name" value="CBM2/CBM3_carb-bd_dom_sf"/>
</dbReference>
<dbReference type="Gene3D" id="2.60.40.10">
    <property type="entry name" value="Immunoglobulins"/>
    <property type="match status" value="1"/>
</dbReference>
<protein>
    <submittedName>
        <fullName evidence="10">Cellulose 1,4-beta-cellobiosidase</fullName>
    </submittedName>
</protein>
<evidence type="ECO:0000256" key="8">
    <source>
        <dbReference type="SAM" id="SignalP"/>
    </source>
</evidence>
<evidence type="ECO:0000256" key="7">
    <source>
        <dbReference type="PIRSR" id="PIRSR600556-1"/>
    </source>
</evidence>
<dbReference type="GO" id="GO:0008810">
    <property type="term" value="F:cellulase activity"/>
    <property type="evidence" value="ECO:0007669"/>
    <property type="project" value="InterPro"/>
</dbReference>
<dbReference type="Pfam" id="PF02011">
    <property type="entry name" value="Glyco_hydro_48"/>
    <property type="match status" value="1"/>
</dbReference>
<keyword evidence="1 8" id="KW-0732">Signal</keyword>
<gene>
    <name evidence="10" type="ORF">Nans01_34220</name>
</gene>
<dbReference type="InterPro" id="IPR008928">
    <property type="entry name" value="6-hairpin_glycosidase_sf"/>
</dbReference>
<dbReference type="PROSITE" id="PS51173">
    <property type="entry name" value="CBM2"/>
    <property type="match status" value="1"/>
</dbReference>
<dbReference type="SUPFAM" id="SSF49384">
    <property type="entry name" value="Carbohydrate-binding domain"/>
    <property type="match status" value="1"/>
</dbReference>
<dbReference type="InterPro" id="IPR001919">
    <property type="entry name" value="CBD2"/>
</dbReference>
<keyword evidence="6" id="KW-0624">Polysaccharide degradation</keyword>
<evidence type="ECO:0000256" key="5">
    <source>
        <dbReference type="ARBA" id="ARBA00023295"/>
    </source>
</evidence>
<dbReference type="SMART" id="SM00637">
    <property type="entry name" value="CBD_II"/>
    <property type="match status" value="1"/>
</dbReference>
<dbReference type="InterPro" id="IPR013783">
    <property type="entry name" value="Ig-like_fold"/>
</dbReference>
<dbReference type="InterPro" id="IPR006311">
    <property type="entry name" value="TAT_signal"/>
</dbReference>
<dbReference type="PRINTS" id="PR00844">
    <property type="entry name" value="GLHYDRLASE48"/>
</dbReference>
<feature type="signal peptide" evidence="8">
    <location>
        <begin position="1"/>
        <end position="35"/>
    </location>
</feature>
<evidence type="ECO:0000256" key="3">
    <source>
        <dbReference type="ARBA" id="ARBA00023001"/>
    </source>
</evidence>
<dbReference type="InterPro" id="IPR012341">
    <property type="entry name" value="6hp_glycosidase-like_sf"/>
</dbReference>
<name>A0A9W6P8R3_9ACTN</name>
<dbReference type="InterPro" id="IPR023309">
    <property type="entry name" value="Endo-1-4-beta-glucanase_dom2"/>
</dbReference>
<organism evidence="10 11">
    <name type="scientific">Nocardiopsis ansamitocini</name>
    <dbReference type="NCBI Taxonomy" id="1670832"/>
    <lineage>
        <taxon>Bacteria</taxon>
        <taxon>Bacillati</taxon>
        <taxon>Actinomycetota</taxon>
        <taxon>Actinomycetes</taxon>
        <taxon>Streptosporangiales</taxon>
        <taxon>Nocardiopsidaceae</taxon>
        <taxon>Nocardiopsis</taxon>
    </lineage>
</organism>
<dbReference type="InterPro" id="IPR027390">
    <property type="entry name" value="Endoglucanase_F_dom3"/>
</dbReference>
<feature type="active site" description="Nucleophile" evidence="7">
    <location>
        <position position="568"/>
    </location>
</feature>
<dbReference type="Gene3D" id="4.10.870.10">
    <property type="entry name" value="Endo-1,4-beta-glucanase f. Domain 3"/>
    <property type="match status" value="1"/>
</dbReference>
<feature type="domain" description="CBM2" evidence="9">
    <location>
        <begin position="33"/>
        <end position="143"/>
    </location>
</feature>